<protein>
    <submittedName>
        <fullName evidence="5">NXPE family member 4-like</fullName>
    </submittedName>
</protein>
<comment type="similarity">
    <text evidence="1">Belongs to the NXPE family.</text>
</comment>
<dbReference type="RefSeq" id="XP_022093029.1">
    <property type="nucleotide sequence ID" value="XM_022237337.1"/>
</dbReference>
<evidence type="ECO:0000313" key="4">
    <source>
        <dbReference type="Proteomes" id="UP000694845"/>
    </source>
</evidence>
<gene>
    <name evidence="5" type="primary">LOC110980543</name>
</gene>
<dbReference type="GeneID" id="110980543"/>
<keyword evidence="4" id="KW-1185">Reference proteome</keyword>
<evidence type="ECO:0000256" key="2">
    <source>
        <dbReference type="SAM" id="Phobius"/>
    </source>
</evidence>
<dbReference type="Gene3D" id="2.60.40.10">
    <property type="entry name" value="Immunoglobulins"/>
    <property type="match status" value="1"/>
</dbReference>
<dbReference type="KEGG" id="aplc:110980543"/>
<dbReference type="Proteomes" id="UP000694845">
    <property type="component" value="Unplaced"/>
</dbReference>
<dbReference type="InterPro" id="IPR026845">
    <property type="entry name" value="NXPH/NXPE"/>
</dbReference>
<feature type="domain" description="NXPE C-terminal" evidence="3">
    <location>
        <begin position="309"/>
        <end position="534"/>
    </location>
</feature>
<evidence type="ECO:0000313" key="5">
    <source>
        <dbReference type="RefSeq" id="XP_022093029.1"/>
    </source>
</evidence>
<keyword evidence="2" id="KW-1133">Transmembrane helix</keyword>
<organism evidence="4 5">
    <name type="scientific">Acanthaster planci</name>
    <name type="common">Crown-of-thorns starfish</name>
    <dbReference type="NCBI Taxonomy" id="133434"/>
    <lineage>
        <taxon>Eukaryota</taxon>
        <taxon>Metazoa</taxon>
        <taxon>Echinodermata</taxon>
        <taxon>Eleutherozoa</taxon>
        <taxon>Asterozoa</taxon>
        <taxon>Asteroidea</taxon>
        <taxon>Valvatacea</taxon>
        <taxon>Valvatida</taxon>
        <taxon>Acanthasteridae</taxon>
        <taxon>Acanthaster</taxon>
    </lineage>
</organism>
<proteinExistence type="inferred from homology"/>
<dbReference type="OrthoDB" id="5950832at2759"/>
<dbReference type="InterPro" id="IPR057106">
    <property type="entry name" value="NXPE4_C"/>
</dbReference>
<dbReference type="OMA" id="LCPWGHF"/>
<keyword evidence="2" id="KW-0812">Transmembrane</keyword>
<dbReference type="SUPFAM" id="SSF81296">
    <property type="entry name" value="E set domains"/>
    <property type="match status" value="1"/>
</dbReference>
<dbReference type="InterPro" id="IPR014756">
    <property type="entry name" value="Ig_E-set"/>
</dbReference>
<keyword evidence="2" id="KW-0472">Membrane</keyword>
<reference evidence="5" key="1">
    <citation type="submission" date="2025-08" db="UniProtKB">
        <authorList>
            <consortium name="RefSeq"/>
        </authorList>
    </citation>
    <scope>IDENTIFICATION</scope>
</reference>
<dbReference type="PANTHER" id="PTHR16165">
    <property type="entry name" value="NXPE FAMILY MEMBER"/>
    <property type="match status" value="1"/>
</dbReference>
<evidence type="ECO:0000259" key="3">
    <source>
        <dbReference type="Pfam" id="PF24536"/>
    </source>
</evidence>
<dbReference type="Pfam" id="PF24536">
    <property type="entry name" value="NXPE4_C"/>
    <property type="match status" value="1"/>
</dbReference>
<dbReference type="Pfam" id="PF06312">
    <property type="entry name" value="Neurexophilin"/>
    <property type="match status" value="1"/>
</dbReference>
<feature type="transmembrane region" description="Helical" evidence="2">
    <location>
        <begin position="14"/>
        <end position="33"/>
    </location>
</feature>
<sequence>MKVSYCIRPCPGRFGWPLLFLVLSVFLSVVLYVKISPMQQLSPIPRITSFHSKTRPSLLTGSGALTSALKSTYRLVGETLHVGDTAHFVIQAKDSNGRNKTSGGDFWFTVLTSEAGEYPTTGGRTAGSVVDHNNGSYSVYFYVGWQGTAFVHITLAAPSEATKWLREKYWPVERRVFWKAEFWGRHSIETALCFVHRNLTSTSNLCVVDHNPRAMGSTAFYCQKPRVAKCEDFKTVAVDPNMVNNRTRELLQNDTALFDGKNYLQPLTRGPPKITIGTQSNATIITQAPICNPDEEPPLNHGFWLDADWYHLQCKVQKWDNVKAVRECLRQKHVFIHGDSNVRSWYSLLAKKMGYPWKHLGTGADKMVIHHYYQDSKIETSFYFHPRVVTNSKVYLDTTPYEVDILDNIRSNQCNEYIIVLCPWGHFTQWTRESFAERMNLLKEAVLRLRERCPDVPVVLKGTHTREHENVLKAVYASDYTLWAWGRILRDTFRGTGVFFYDVWQMSLAYGKPDIHMPLEVINEEVNWFLSYVCR</sequence>
<dbReference type="PANTHER" id="PTHR16165:SF5">
    <property type="entry name" value="NXPE FAMILY MEMBER 3"/>
    <property type="match status" value="1"/>
</dbReference>
<dbReference type="AlphaFoldDB" id="A0A8B7YIF8"/>
<accession>A0A8B7YIF8</accession>
<name>A0A8B7YIF8_ACAPL</name>
<dbReference type="InterPro" id="IPR013783">
    <property type="entry name" value="Ig-like_fold"/>
</dbReference>
<evidence type="ECO:0000256" key="1">
    <source>
        <dbReference type="ARBA" id="ARBA00005431"/>
    </source>
</evidence>